<dbReference type="InterPro" id="IPR044789">
    <property type="entry name" value="Put_A1-4-GlycosylTfrase_plant"/>
</dbReference>
<name>A0A814CLF4_9BILA</name>
<dbReference type="PANTHER" id="PTHR46781">
    <property type="entry name" value="ALPHA 1,4-GLYCOSYLTRANSFERASE FAMILY PROTEIN"/>
    <property type="match status" value="1"/>
</dbReference>
<evidence type="ECO:0000313" key="2">
    <source>
        <dbReference type="EMBL" id="CAF0946201.1"/>
    </source>
</evidence>
<reference evidence="2" key="1">
    <citation type="submission" date="2021-02" db="EMBL/GenBank/DDBJ databases">
        <authorList>
            <person name="Nowell W R."/>
        </authorList>
    </citation>
    <scope>NUCLEOTIDE SEQUENCE</scope>
    <source>
        <strain evidence="2">Ploen Becks lab</strain>
    </source>
</reference>
<dbReference type="InterPro" id="IPR007577">
    <property type="entry name" value="GlycoTrfase_DXD_sugar-bd_CS"/>
</dbReference>
<dbReference type="Proteomes" id="UP000663879">
    <property type="component" value="Unassembled WGS sequence"/>
</dbReference>
<accession>A0A814CLF4</accession>
<dbReference type="OrthoDB" id="409543at2759"/>
<protein>
    <recommendedName>
        <fullName evidence="4">Alpha-1,4-N-acetylglucosaminyltransferase</fullName>
    </recommendedName>
</protein>
<sequence>MLLSKNFVVFLVFLQFSIISYATYYYIINTQIKIRLPSHASLLETEGVSYLPRQDTENIFLIWFGENYPLVYFKCLETLVFHHPKADVLIFSNELDENLVEPFWKKGYQNVRVVRFNLTILGRDKPGFDFVIKATKLLRNETLDSLIVTSVHLSDFLRYLLVYTYGGFYIDSDSFVIRNFLKLKNSISVSDNFSYRCTKKVYNSPNAKNFTCLTNCFFHFDRHHAFMRDALEMYDVYWTRYQGYGPGGAGMLINLIEKSFDKINFVSNIEVVCARYISITASNYKMDDPKVQKALKTCYTLQILGGGRSTLNFTNFDKSFMGQVYSKSKIF</sequence>
<proteinExistence type="predicted"/>
<keyword evidence="1" id="KW-0472">Membrane</keyword>
<dbReference type="Gene3D" id="3.90.550.20">
    <property type="match status" value="1"/>
</dbReference>
<evidence type="ECO:0008006" key="4">
    <source>
        <dbReference type="Google" id="ProtNLM"/>
    </source>
</evidence>
<dbReference type="EMBL" id="CAJNOC010002681">
    <property type="protein sequence ID" value="CAF0946201.1"/>
    <property type="molecule type" value="Genomic_DNA"/>
</dbReference>
<keyword evidence="3" id="KW-1185">Reference proteome</keyword>
<feature type="transmembrane region" description="Helical" evidence="1">
    <location>
        <begin position="7"/>
        <end position="27"/>
    </location>
</feature>
<organism evidence="2 3">
    <name type="scientific">Brachionus calyciflorus</name>
    <dbReference type="NCBI Taxonomy" id="104777"/>
    <lineage>
        <taxon>Eukaryota</taxon>
        <taxon>Metazoa</taxon>
        <taxon>Spiralia</taxon>
        <taxon>Gnathifera</taxon>
        <taxon>Rotifera</taxon>
        <taxon>Eurotatoria</taxon>
        <taxon>Monogononta</taxon>
        <taxon>Pseudotrocha</taxon>
        <taxon>Ploima</taxon>
        <taxon>Brachionidae</taxon>
        <taxon>Brachionus</taxon>
    </lineage>
</organism>
<keyword evidence="1" id="KW-1133">Transmembrane helix</keyword>
<evidence type="ECO:0000256" key="1">
    <source>
        <dbReference type="SAM" id="Phobius"/>
    </source>
</evidence>
<dbReference type="Pfam" id="PF04488">
    <property type="entry name" value="Gly_transf_sug"/>
    <property type="match status" value="1"/>
</dbReference>
<comment type="caution">
    <text evidence="2">The sequence shown here is derived from an EMBL/GenBank/DDBJ whole genome shotgun (WGS) entry which is preliminary data.</text>
</comment>
<gene>
    <name evidence="2" type="ORF">OXX778_LOCUS13698</name>
</gene>
<dbReference type="InterPro" id="IPR029044">
    <property type="entry name" value="Nucleotide-diphossugar_trans"/>
</dbReference>
<keyword evidence="1" id="KW-0812">Transmembrane</keyword>
<dbReference type="SUPFAM" id="SSF53448">
    <property type="entry name" value="Nucleotide-diphospho-sugar transferases"/>
    <property type="match status" value="1"/>
</dbReference>
<dbReference type="AlphaFoldDB" id="A0A814CLF4"/>
<dbReference type="PANTHER" id="PTHR46781:SF5">
    <property type="entry name" value="ALPHA 1,4-GLYCOSYLTRANSFERASE FAMILY PROTEIN"/>
    <property type="match status" value="1"/>
</dbReference>
<evidence type="ECO:0000313" key="3">
    <source>
        <dbReference type="Proteomes" id="UP000663879"/>
    </source>
</evidence>